<evidence type="ECO:0000313" key="3">
    <source>
        <dbReference type="Proteomes" id="UP001278766"/>
    </source>
</evidence>
<dbReference type="GO" id="GO:0005524">
    <property type="term" value="F:ATP binding"/>
    <property type="evidence" value="ECO:0007669"/>
    <property type="project" value="InterPro"/>
</dbReference>
<keyword evidence="2" id="KW-0418">Kinase</keyword>
<dbReference type="Gene3D" id="1.10.510.10">
    <property type="entry name" value="Transferase(Phosphotransferase) domain 1"/>
    <property type="match status" value="1"/>
</dbReference>
<reference evidence="2" key="1">
    <citation type="journal article" date="2023" name="Mol. Phylogenet. Evol.">
        <title>Genome-scale phylogeny and comparative genomics of the fungal order Sordariales.</title>
        <authorList>
            <person name="Hensen N."/>
            <person name="Bonometti L."/>
            <person name="Westerberg I."/>
            <person name="Brannstrom I.O."/>
            <person name="Guillou S."/>
            <person name="Cros-Aarteil S."/>
            <person name="Calhoun S."/>
            <person name="Haridas S."/>
            <person name="Kuo A."/>
            <person name="Mondo S."/>
            <person name="Pangilinan J."/>
            <person name="Riley R."/>
            <person name="LaButti K."/>
            <person name="Andreopoulos B."/>
            <person name="Lipzen A."/>
            <person name="Chen C."/>
            <person name="Yan M."/>
            <person name="Daum C."/>
            <person name="Ng V."/>
            <person name="Clum A."/>
            <person name="Steindorff A."/>
            <person name="Ohm R.A."/>
            <person name="Martin F."/>
            <person name="Silar P."/>
            <person name="Natvig D.O."/>
            <person name="Lalanne C."/>
            <person name="Gautier V."/>
            <person name="Ament-Velasquez S.L."/>
            <person name="Kruys A."/>
            <person name="Hutchinson M.I."/>
            <person name="Powell A.J."/>
            <person name="Barry K."/>
            <person name="Miller A.N."/>
            <person name="Grigoriev I.V."/>
            <person name="Debuchy R."/>
            <person name="Gladieux P."/>
            <person name="Hiltunen Thoren M."/>
            <person name="Johannesson H."/>
        </authorList>
    </citation>
    <scope>NUCLEOTIDE SEQUENCE</scope>
    <source>
        <strain evidence="2">CBS 168.71</strain>
    </source>
</reference>
<organism evidence="2 3">
    <name type="scientific">Chaetomium fimeti</name>
    <dbReference type="NCBI Taxonomy" id="1854472"/>
    <lineage>
        <taxon>Eukaryota</taxon>
        <taxon>Fungi</taxon>
        <taxon>Dikarya</taxon>
        <taxon>Ascomycota</taxon>
        <taxon>Pezizomycotina</taxon>
        <taxon>Sordariomycetes</taxon>
        <taxon>Sordariomycetidae</taxon>
        <taxon>Sordariales</taxon>
        <taxon>Chaetomiaceae</taxon>
        <taxon>Chaetomium</taxon>
    </lineage>
</organism>
<keyword evidence="3" id="KW-1185">Reference proteome</keyword>
<name>A0AAE0HE04_9PEZI</name>
<proteinExistence type="predicted"/>
<dbReference type="SUPFAM" id="SSF56112">
    <property type="entry name" value="Protein kinase-like (PK-like)"/>
    <property type="match status" value="1"/>
</dbReference>
<dbReference type="EMBL" id="JAUEPN010000005">
    <property type="protein sequence ID" value="KAK3294539.1"/>
    <property type="molecule type" value="Genomic_DNA"/>
</dbReference>
<reference evidence="2" key="2">
    <citation type="submission" date="2023-06" db="EMBL/GenBank/DDBJ databases">
        <authorList>
            <consortium name="Lawrence Berkeley National Laboratory"/>
            <person name="Haridas S."/>
            <person name="Hensen N."/>
            <person name="Bonometti L."/>
            <person name="Westerberg I."/>
            <person name="Brannstrom I.O."/>
            <person name="Guillou S."/>
            <person name="Cros-Aarteil S."/>
            <person name="Calhoun S."/>
            <person name="Kuo A."/>
            <person name="Mondo S."/>
            <person name="Pangilinan J."/>
            <person name="Riley R."/>
            <person name="Labutti K."/>
            <person name="Andreopoulos B."/>
            <person name="Lipzen A."/>
            <person name="Chen C."/>
            <person name="Yanf M."/>
            <person name="Daum C."/>
            <person name="Ng V."/>
            <person name="Clum A."/>
            <person name="Steindorff A."/>
            <person name="Ohm R."/>
            <person name="Martin F."/>
            <person name="Silar P."/>
            <person name="Natvig D."/>
            <person name="Lalanne C."/>
            <person name="Gautier V."/>
            <person name="Ament-Velasquez S.L."/>
            <person name="Kruys A."/>
            <person name="Hutchinson M.I."/>
            <person name="Powell A.J."/>
            <person name="Barry K."/>
            <person name="Miller A.N."/>
            <person name="Grigoriev I.V."/>
            <person name="Debuchy R."/>
            <person name="Gladieux P."/>
            <person name="Thoren M.H."/>
            <person name="Johannesson H."/>
        </authorList>
    </citation>
    <scope>NUCLEOTIDE SEQUENCE</scope>
    <source>
        <strain evidence="2">CBS 168.71</strain>
    </source>
</reference>
<sequence>MPIKEDFKLWCTGGSIKEGMSEWRFSETDQRRLIAVRMDEEQESEDVALEHLKKYVDNLDPNVTLIHVGLDGDLISVSSDPAHDETFYMYYPPLDLVERPAGVQTILRSELRELDRLVGNVDLVSYQTDTNPLETRQVVFKYYWQLQFLEKTWEEMNLWMRLSHHPNIVPFDRLVLDEVRGGVVGFTTLYIPGGTLQDNVSRPFKLKWCKQLMQLVDDLNLRYGIAHQDVVPRNLVVDEATDNLMLFDFDWSAQIGRRRGPSFFSYWDIRDDVRAVIFTVYEMITRDFHFREEDWGALDVTTIQDIEWAQHPDVTLDHPVSEYRALLNAWVKTREDGKQITVYTDAPEYIDWPILEKQVVEQPLPNGAVQQVLAWDMVLRSQALARREVFAEWQRPMQSALKGDYHLLATGKLLD</sequence>
<dbReference type="SMART" id="SM00220">
    <property type="entry name" value="S_TKc"/>
    <property type="match status" value="1"/>
</dbReference>
<dbReference type="RefSeq" id="XP_062658053.1">
    <property type="nucleotide sequence ID" value="XM_062799046.1"/>
</dbReference>
<gene>
    <name evidence="2" type="ORF">B0H64DRAFT_189748</name>
</gene>
<evidence type="ECO:0000313" key="2">
    <source>
        <dbReference type="EMBL" id="KAK3294539.1"/>
    </source>
</evidence>
<dbReference type="GeneID" id="87835994"/>
<dbReference type="GO" id="GO:0004672">
    <property type="term" value="F:protein kinase activity"/>
    <property type="evidence" value="ECO:0007669"/>
    <property type="project" value="InterPro"/>
</dbReference>
<dbReference type="PROSITE" id="PS50011">
    <property type="entry name" value="PROTEIN_KINASE_DOM"/>
    <property type="match status" value="1"/>
</dbReference>
<protein>
    <submittedName>
        <fullName evidence="2">Kinase-like domain-containing protein</fullName>
    </submittedName>
</protein>
<dbReference type="Proteomes" id="UP001278766">
    <property type="component" value="Unassembled WGS sequence"/>
</dbReference>
<dbReference type="AlphaFoldDB" id="A0AAE0HE04"/>
<keyword evidence="2" id="KW-0808">Transferase</keyword>
<feature type="domain" description="Protein kinase" evidence="1">
    <location>
        <begin position="112"/>
        <end position="379"/>
    </location>
</feature>
<accession>A0AAE0HE04</accession>
<dbReference type="InterPro" id="IPR011009">
    <property type="entry name" value="Kinase-like_dom_sf"/>
</dbReference>
<evidence type="ECO:0000259" key="1">
    <source>
        <dbReference type="PROSITE" id="PS50011"/>
    </source>
</evidence>
<comment type="caution">
    <text evidence="2">The sequence shown here is derived from an EMBL/GenBank/DDBJ whole genome shotgun (WGS) entry which is preliminary data.</text>
</comment>
<dbReference type="InterPro" id="IPR000719">
    <property type="entry name" value="Prot_kinase_dom"/>
</dbReference>